<keyword evidence="9" id="KW-0812">Transmembrane</keyword>
<dbReference type="EMBL" id="JACHMO010000001">
    <property type="protein sequence ID" value="MBB5805666.1"/>
    <property type="molecule type" value="Genomic_DNA"/>
</dbReference>
<dbReference type="Gene3D" id="3.30.565.10">
    <property type="entry name" value="Histidine kinase-like ATPase, C-terminal domain"/>
    <property type="match status" value="1"/>
</dbReference>
<evidence type="ECO:0000256" key="7">
    <source>
        <dbReference type="ARBA" id="ARBA00022840"/>
    </source>
</evidence>
<dbReference type="PANTHER" id="PTHR24421:SF10">
    <property type="entry name" value="NITRATE_NITRITE SENSOR PROTEIN NARQ"/>
    <property type="match status" value="1"/>
</dbReference>
<dbReference type="GO" id="GO:0000155">
    <property type="term" value="F:phosphorelay sensor kinase activity"/>
    <property type="evidence" value="ECO:0007669"/>
    <property type="project" value="InterPro"/>
</dbReference>
<dbReference type="GO" id="GO:0005524">
    <property type="term" value="F:ATP binding"/>
    <property type="evidence" value="ECO:0007669"/>
    <property type="project" value="UniProtKB-KW"/>
</dbReference>
<keyword evidence="3" id="KW-0597">Phosphoprotein</keyword>
<evidence type="ECO:0000313" key="12">
    <source>
        <dbReference type="EMBL" id="MBB5805666.1"/>
    </source>
</evidence>
<comment type="catalytic activity">
    <reaction evidence="1">
        <text>ATP + protein L-histidine = ADP + protein N-phospho-L-histidine.</text>
        <dbReference type="EC" id="2.7.13.3"/>
    </reaction>
</comment>
<dbReference type="RefSeq" id="WP_184924347.1">
    <property type="nucleotide sequence ID" value="NZ_JACHMO010000001.1"/>
</dbReference>
<dbReference type="InterPro" id="IPR036890">
    <property type="entry name" value="HATPase_C_sf"/>
</dbReference>
<keyword evidence="5" id="KW-0547">Nucleotide-binding</keyword>
<feature type="domain" description="Histidine kinase/HSP90-like ATPase" evidence="10">
    <location>
        <begin position="289"/>
        <end position="374"/>
    </location>
</feature>
<keyword evidence="13" id="KW-1185">Reference proteome</keyword>
<dbReference type="GO" id="GO:0046983">
    <property type="term" value="F:protein dimerization activity"/>
    <property type="evidence" value="ECO:0007669"/>
    <property type="project" value="InterPro"/>
</dbReference>
<keyword evidence="4" id="KW-0808">Transferase</keyword>
<dbReference type="Pfam" id="PF07730">
    <property type="entry name" value="HisKA_3"/>
    <property type="match status" value="1"/>
</dbReference>
<accession>A0A7W9HP46</accession>
<feature type="transmembrane region" description="Helical" evidence="9">
    <location>
        <begin position="94"/>
        <end position="110"/>
    </location>
</feature>
<dbReference type="CDD" id="cd16917">
    <property type="entry name" value="HATPase_UhpB-NarQ-NarX-like"/>
    <property type="match status" value="1"/>
</dbReference>
<organism evidence="12 13">
    <name type="scientific">Saccharothrix ecbatanensis</name>
    <dbReference type="NCBI Taxonomy" id="1105145"/>
    <lineage>
        <taxon>Bacteria</taxon>
        <taxon>Bacillati</taxon>
        <taxon>Actinomycetota</taxon>
        <taxon>Actinomycetes</taxon>
        <taxon>Pseudonocardiales</taxon>
        <taxon>Pseudonocardiaceae</taxon>
        <taxon>Saccharothrix</taxon>
    </lineage>
</organism>
<dbReference type="InterPro" id="IPR050482">
    <property type="entry name" value="Sensor_HK_TwoCompSys"/>
</dbReference>
<dbReference type="PANTHER" id="PTHR24421">
    <property type="entry name" value="NITRATE/NITRITE SENSOR PROTEIN NARX-RELATED"/>
    <property type="match status" value="1"/>
</dbReference>
<dbReference type="SUPFAM" id="SSF55874">
    <property type="entry name" value="ATPase domain of HSP90 chaperone/DNA topoisomerase II/histidine kinase"/>
    <property type="match status" value="1"/>
</dbReference>
<dbReference type="AlphaFoldDB" id="A0A7W9HP46"/>
<evidence type="ECO:0000259" key="11">
    <source>
        <dbReference type="Pfam" id="PF07730"/>
    </source>
</evidence>
<keyword evidence="9" id="KW-0472">Membrane</keyword>
<evidence type="ECO:0000256" key="2">
    <source>
        <dbReference type="ARBA" id="ARBA00012438"/>
    </source>
</evidence>
<evidence type="ECO:0000313" key="13">
    <source>
        <dbReference type="Proteomes" id="UP000552097"/>
    </source>
</evidence>
<feature type="transmembrane region" description="Helical" evidence="9">
    <location>
        <begin position="142"/>
        <end position="160"/>
    </location>
</feature>
<evidence type="ECO:0000256" key="4">
    <source>
        <dbReference type="ARBA" id="ARBA00022679"/>
    </source>
</evidence>
<keyword evidence="9" id="KW-1133">Transmembrane helix</keyword>
<feature type="domain" description="Signal transduction histidine kinase subgroup 3 dimerisation and phosphoacceptor" evidence="11">
    <location>
        <begin position="176"/>
        <end position="241"/>
    </location>
</feature>
<reference evidence="12 13" key="1">
    <citation type="submission" date="2020-08" db="EMBL/GenBank/DDBJ databases">
        <title>Sequencing the genomes of 1000 actinobacteria strains.</title>
        <authorList>
            <person name="Klenk H.-P."/>
        </authorList>
    </citation>
    <scope>NUCLEOTIDE SEQUENCE [LARGE SCALE GENOMIC DNA]</scope>
    <source>
        <strain evidence="12 13">DSM 45486</strain>
    </source>
</reference>
<name>A0A7W9HP46_9PSEU</name>
<dbReference type="GO" id="GO:0016020">
    <property type="term" value="C:membrane"/>
    <property type="evidence" value="ECO:0007669"/>
    <property type="project" value="InterPro"/>
</dbReference>
<dbReference type="Pfam" id="PF02518">
    <property type="entry name" value="HATPase_c"/>
    <property type="match status" value="1"/>
</dbReference>
<keyword evidence="8" id="KW-0902">Two-component regulatory system</keyword>
<dbReference type="Proteomes" id="UP000552097">
    <property type="component" value="Unassembled WGS sequence"/>
</dbReference>
<evidence type="ECO:0000256" key="8">
    <source>
        <dbReference type="ARBA" id="ARBA00023012"/>
    </source>
</evidence>
<feature type="transmembrane region" description="Helical" evidence="9">
    <location>
        <begin position="69"/>
        <end position="88"/>
    </location>
</feature>
<evidence type="ECO:0000256" key="6">
    <source>
        <dbReference type="ARBA" id="ARBA00022777"/>
    </source>
</evidence>
<protein>
    <recommendedName>
        <fullName evidence="2">histidine kinase</fullName>
        <ecNumber evidence="2">2.7.13.3</ecNumber>
    </recommendedName>
</protein>
<evidence type="ECO:0000256" key="1">
    <source>
        <dbReference type="ARBA" id="ARBA00000085"/>
    </source>
</evidence>
<keyword evidence="7" id="KW-0067">ATP-binding</keyword>
<evidence type="ECO:0000256" key="5">
    <source>
        <dbReference type="ARBA" id="ARBA00022741"/>
    </source>
</evidence>
<comment type="caution">
    <text evidence="12">The sequence shown here is derived from an EMBL/GenBank/DDBJ whole genome shotgun (WGS) entry which is preliminary data.</text>
</comment>
<feature type="transmembrane region" description="Helical" evidence="9">
    <location>
        <begin position="117"/>
        <end position="136"/>
    </location>
</feature>
<dbReference type="InterPro" id="IPR003594">
    <property type="entry name" value="HATPase_dom"/>
</dbReference>
<evidence type="ECO:0000259" key="10">
    <source>
        <dbReference type="Pfam" id="PF02518"/>
    </source>
</evidence>
<evidence type="ECO:0000256" key="3">
    <source>
        <dbReference type="ARBA" id="ARBA00022553"/>
    </source>
</evidence>
<gene>
    <name evidence="12" type="ORF">F4560_005434</name>
</gene>
<keyword evidence="6 12" id="KW-0418">Kinase</keyword>
<dbReference type="EC" id="2.7.13.3" evidence="2"/>
<dbReference type="InterPro" id="IPR011712">
    <property type="entry name" value="Sig_transdc_His_kin_sub3_dim/P"/>
</dbReference>
<evidence type="ECO:0000256" key="9">
    <source>
        <dbReference type="SAM" id="Phobius"/>
    </source>
</evidence>
<dbReference type="Gene3D" id="1.20.5.1930">
    <property type="match status" value="1"/>
</dbReference>
<sequence length="377" mass="40271">MRELLRSVWREPRPVPPSPRAWWDWALVAVLVPLAVAEGVLRADLSDRVFSVVVDIGLMSTLLWRRSRPLAAVAVAFGGVAVCSVVMGREFPDQDVMVYLLLLPFALFRWGSGREMVLGAAIMLGKVGLSAALGHLLPSDALAGVIVLFSAMTLGAAVRYRSRARARELDQVKLVERERLARDLHDTVAHHITAMAIRAQAGIATASTDPSAAVDALRVIDAEAGRALDEMRSIVRILRTEGPVDPVDLAPNPGVADLGRLVSLSRGGPAVAVEVDGELDDLPSPVAAAVYRLAQEAVTNARRHARHATRIDVRVVADDTEVRLRVSDDGEPRASGAPGYGLIGMSERANLLGGTCAAGPNADRGWTVTAVLPRSSR</sequence>
<proteinExistence type="predicted"/>